<sequence>MDIKSEGNILLENHKKLCKQLIEIPNKRELEYIEDIENGVKVGKPRFKIPKFQWSTGLLVNLRDHLQNIWNFFDKYSYWFDDTLIPLLYTSERRVSKKSVIFLLEEDVWNTDEVYGKYLIEENQDELTISYSRRERSIKQITLKTKEESKLKLWICNDAIRQIRNQFVYLWDKLETEIEVCIDEIFHKSSKFTLKPSYLKNQLDKTIEISEQWAEAGLLNLGRIIEHWLLNNLGMNNAPLFFDLIREAKIAGLINKNEVKLLRDIRTSYNNLKHKIYYKIDTKDVKIMIENFSNLFHS</sequence>
<dbReference type="AlphaFoldDB" id="A0A0F9HSL6"/>
<protein>
    <submittedName>
        <fullName evidence="1">Uncharacterized protein</fullName>
    </submittedName>
</protein>
<organism evidence="1">
    <name type="scientific">marine sediment metagenome</name>
    <dbReference type="NCBI Taxonomy" id="412755"/>
    <lineage>
        <taxon>unclassified sequences</taxon>
        <taxon>metagenomes</taxon>
        <taxon>ecological metagenomes</taxon>
    </lineage>
</organism>
<dbReference type="EMBL" id="LAZR01021633">
    <property type="protein sequence ID" value="KKL84690.1"/>
    <property type="molecule type" value="Genomic_DNA"/>
</dbReference>
<gene>
    <name evidence="1" type="ORF">LCGC14_1962220</name>
</gene>
<name>A0A0F9HSL6_9ZZZZ</name>
<comment type="caution">
    <text evidence="1">The sequence shown here is derived from an EMBL/GenBank/DDBJ whole genome shotgun (WGS) entry which is preliminary data.</text>
</comment>
<accession>A0A0F9HSL6</accession>
<evidence type="ECO:0000313" key="1">
    <source>
        <dbReference type="EMBL" id="KKL84690.1"/>
    </source>
</evidence>
<reference evidence="1" key="1">
    <citation type="journal article" date="2015" name="Nature">
        <title>Complex archaea that bridge the gap between prokaryotes and eukaryotes.</title>
        <authorList>
            <person name="Spang A."/>
            <person name="Saw J.H."/>
            <person name="Jorgensen S.L."/>
            <person name="Zaremba-Niedzwiedzka K."/>
            <person name="Martijn J."/>
            <person name="Lind A.E."/>
            <person name="van Eijk R."/>
            <person name="Schleper C."/>
            <person name="Guy L."/>
            <person name="Ettema T.J."/>
        </authorList>
    </citation>
    <scope>NUCLEOTIDE SEQUENCE</scope>
</reference>
<proteinExistence type="predicted"/>